<dbReference type="Gene3D" id="3.40.50.300">
    <property type="entry name" value="P-loop containing nucleotide triphosphate hydrolases"/>
    <property type="match status" value="1"/>
</dbReference>
<dbReference type="GO" id="GO:0004252">
    <property type="term" value="F:serine-type endopeptidase activity"/>
    <property type="evidence" value="ECO:0007669"/>
    <property type="project" value="UniProtKB-EC"/>
</dbReference>
<dbReference type="InterPro" id="IPR003593">
    <property type="entry name" value="AAA+_ATPase"/>
</dbReference>
<evidence type="ECO:0000313" key="13">
    <source>
        <dbReference type="Proteomes" id="UP000198417"/>
    </source>
</evidence>
<feature type="transmembrane region" description="Helical" evidence="9">
    <location>
        <begin position="68"/>
        <end position="88"/>
    </location>
</feature>
<reference evidence="12 13" key="1">
    <citation type="submission" date="2017-06" db="EMBL/GenBank/DDBJ databases">
        <authorList>
            <person name="Kim H.J."/>
            <person name="Triplett B.A."/>
        </authorList>
    </citation>
    <scope>NUCLEOTIDE SEQUENCE [LARGE SCALE GENOMIC DNA]</scope>
    <source>
        <strain evidence="12 13">DSM 29052</strain>
    </source>
</reference>
<gene>
    <name evidence="12" type="ORF">SAMN06265370_11516</name>
</gene>
<dbReference type="PROSITE" id="PS00211">
    <property type="entry name" value="ABC_TRANSPORTER_1"/>
    <property type="match status" value="1"/>
</dbReference>
<dbReference type="InterPro" id="IPR017871">
    <property type="entry name" value="ABC_transporter-like_CS"/>
</dbReference>
<evidence type="ECO:0000256" key="7">
    <source>
        <dbReference type="ARBA" id="ARBA00023136"/>
    </source>
</evidence>
<feature type="transmembrane region" description="Helical" evidence="9">
    <location>
        <begin position="188"/>
        <end position="207"/>
    </location>
</feature>
<dbReference type="GO" id="GO:0005886">
    <property type="term" value="C:plasma membrane"/>
    <property type="evidence" value="ECO:0007669"/>
    <property type="project" value="UniProtKB-SubCell"/>
</dbReference>
<dbReference type="InterPro" id="IPR027417">
    <property type="entry name" value="P-loop_NTPase"/>
</dbReference>
<dbReference type="SMART" id="SM00382">
    <property type="entry name" value="AAA"/>
    <property type="match status" value="1"/>
</dbReference>
<dbReference type="PANTHER" id="PTHR11384:SF59">
    <property type="entry name" value="LYSOSOMAL COBALAMIN TRANSPORTER ABCD4"/>
    <property type="match status" value="1"/>
</dbReference>
<evidence type="ECO:0000256" key="1">
    <source>
        <dbReference type="ARBA" id="ARBA00004651"/>
    </source>
</evidence>
<comment type="catalytic activity">
    <reaction evidence="8">
        <text>Hydrolysis of proteins to small peptides in the presence of ATP and magnesium. alpha-casein is the usual test substrate. In the absence of ATP, only oligopeptides shorter than five residues are hydrolyzed (such as succinyl-Leu-Tyr-|-NHMec, and Leu-Tyr-Leu-|-Tyr-Trp, in which cleavage of the -Tyr-|-Leu- and -Tyr-|-Trp bonds also occurs).</text>
        <dbReference type="EC" id="3.4.21.92"/>
    </reaction>
</comment>
<feature type="transmembrane region" description="Helical" evidence="9">
    <location>
        <begin position="286"/>
        <end position="305"/>
    </location>
</feature>
<dbReference type="Pfam" id="PF00005">
    <property type="entry name" value="ABC_tran"/>
    <property type="match status" value="1"/>
</dbReference>
<keyword evidence="4" id="KW-0547">Nucleotide-binding</keyword>
<protein>
    <recommendedName>
        <fullName evidence="8">Endopeptidase Clp</fullName>
        <ecNumber evidence="8">3.4.21.92</ecNumber>
    </recommendedName>
</protein>
<dbReference type="InterPro" id="IPR033135">
    <property type="entry name" value="ClpP_His_AS"/>
</dbReference>
<keyword evidence="2" id="KW-0813">Transport</keyword>
<evidence type="ECO:0000256" key="8">
    <source>
        <dbReference type="PROSITE-ProRule" id="PRU10086"/>
    </source>
</evidence>
<dbReference type="EC" id="3.4.21.92" evidence="8"/>
<dbReference type="PROSITE" id="PS50929">
    <property type="entry name" value="ABC_TM1F"/>
    <property type="match status" value="1"/>
</dbReference>
<evidence type="ECO:0000313" key="12">
    <source>
        <dbReference type="EMBL" id="SNR66689.1"/>
    </source>
</evidence>
<feature type="domain" description="ABC transporter" evidence="10">
    <location>
        <begin position="369"/>
        <end position="573"/>
    </location>
</feature>
<proteinExistence type="predicted"/>
<dbReference type="InterPro" id="IPR050835">
    <property type="entry name" value="ABC_transporter_sub-D"/>
</dbReference>
<dbReference type="InterPro" id="IPR036640">
    <property type="entry name" value="ABC1_TM_sf"/>
</dbReference>
<evidence type="ECO:0000256" key="3">
    <source>
        <dbReference type="ARBA" id="ARBA00022692"/>
    </source>
</evidence>
<dbReference type="RefSeq" id="WP_089272059.1">
    <property type="nucleotide sequence ID" value="NZ_FZNN01000015.1"/>
</dbReference>
<evidence type="ECO:0000259" key="10">
    <source>
        <dbReference type="PROSITE" id="PS50893"/>
    </source>
</evidence>
<keyword evidence="7 9" id="KW-0472">Membrane</keyword>
<comment type="subcellular location">
    <subcellularLocation>
        <location evidence="1">Cell membrane</location>
        <topology evidence="1">Multi-pass membrane protein</topology>
    </subcellularLocation>
</comment>
<dbReference type="AlphaFoldDB" id="A0A238Y8M1"/>
<dbReference type="GO" id="GO:0005524">
    <property type="term" value="F:ATP binding"/>
    <property type="evidence" value="ECO:0007669"/>
    <property type="project" value="UniProtKB-KW"/>
</dbReference>
<dbReference type="InterPro" id="IPR003439">
    <property type="entry name" value="ABC_transporter-like_ATP-bd"/>
</dbReference>
<dbReference type="Gene3D" id="1.20.1560.10">
    <property type="entry name" value="ABC transporter type 1, transmembrane domain"/>
    <property type="match status" value="1"/>
</dbReference>
<organism evidence="12 13">
    <name type="scientific">Puniceibacterium sediminis</name>
    <dbReference type="NCBI Taxonomy" id="1608407"/>
    <lineage>
        <taxon>Bacteria</taxon>
        <taxon>Pseudomonadati</taxon>
        <taxon>Pseudomonadota</taxon>
        <taxon>Alphaproteobacteria</taxon>
        <taxon>Rhodobacterales</taxon>
        <taxon>Paracoccaceae</taxon>
        <taxon>Puniceibacterium</taxon>
    </lineage>
</organism>
<evidence type="ECO:0000256" key="9">
    <source>
        <dbReference type="SAM" id="Phobius"/>
    </source>
</evidence>
<dbReference type="Proteomes" id="UP000198417">
    <property type="component" value="Unassembled WGS sequence"/>
</dbReference>
<dbReference type="SUPFAM" id="SSF90123">
    <property type="entry name" value="ABC transporter transmembrane region"/>
    <property type="match status" value="1"/>
</dbReference>
<feature type="transmembrane region" description="Helical" evidence="9">
    <location>
        <begin position="21"/>
        <end position="48"/>
    </location>
</feature>
<dbReference type="PROSITE" id="PS50893">
    <property type="entry name" value="ABC_TRANSPORTER_2"/>
    <property type="match status" value="1"/>
</dbReference>
<feature type="domain" description="ABC transmembrane type-1" evidence="11">
    <location>
        <begin position="48"/>
        <end position="331"/>
    </location>
</feature>
<evidence type="ECO:0000256" key="5">
    <source>
        <dbReference type="ARBA" id="ARBA00022840"/>
    </source>
</evidence>
<keyword evidence="5 12" id="KW-0067">ATP-binding</keyword>
<dbReference type="Pfam" id="PF06472">
    <property type="entry name" value="ABC_membrane_2"/>
    <property type="match status" value="1"/>
</dbReference>
<feature type="active site" evidence="8">
    <location>
        <position position="508"/>
    </location>
</feature>
<name>A0A238Y8M1_9RHOB</name>
<accession>A0A238Y8M1</accession>
<feature type="transmembrane region" description="Helical" evidence="9">
    <location>
        <begin position="151"/>
        <end position="168"/>
    </location>
</feature>
<dbReference type="OrthoDB" id="9810134at2"/>
<sequence length="573" mass="64450">MRRTLGRIGRLTLLAASGPQAWVGLFMFGTVLTLQFVDLWVDIQMIAWTKRFYDALEQVDATTAIRELGVFFCIVAASVGLYLISDYLRKRLWLRWRTELTQKALNAWLGGQAYWHLRPGLSPEAIDNPDQRIAEDCKIYVELLLQETLDLIGRAVGLVTYVVILWNISDFLLEFTVLGIGFSIPHYMVWLAFLYVLLSSIITHLMGRPLKSLFFRQERHEADFRHALVQIRDNATEIAQAGGETAERRRLTTRYEGIRQNWFRLIGQEFFLGLFTRPYYQTILRIPLFFALPAFFAGAVTFGGLMQLSSAFGRVTQTLSWFIFSYKDLANFAAVAHRLDDLFAQTRNPEPMAGAPCAINHGPSDDGALHIQGLRLATPYGRWLSAVPDRVVTPGERIWISGDSGQGKTTLLSAITGLWQYGEGRIGRPDVKMVALPQRPHLFPEGLAATASYPRDPADIPTDRLRSILERLGLDHRLPMLDAAGEASLEGLSLGERQRLAFARILLHQPDLVLLDEATSSLDATSEAHLLSLLRKELPNATILCVAHRMPTALEPTDTWYIGQATQTERKSA</sequence>
<evidence type="ECO:0000259" key="11">
    <source>
        <dbReference type="PROSITE" id="PS50929"/>
    </source>
</evidence>
<dbReference type="GO" id="GO:0140359">
    <property type="term" value="F:ABC-type transporter activity"/>
    <property type="evidence" value="ECO:0007669"/>
    <property type="project" value="InterPro"/>
</dbReference>
<dbReference type="PANTHER" id="PTHR11384">
    <property type="entry name" value="ATP-BINDING CASSETTE, SUB-FAMILY D MEMBER"/>
    <property type="match status" value="1"/>
</dbReference>
<dbReference type="EMBL" id="FZNN01000015">
    <property type="protein sequence ID" value="SNR66689.1"/>
    <property type="molecule type" value="Genomic_DNA"/>
</dbReference>
<dbReference type="PROSITE" id="PS00382">
    <property type="entry name" value="CLP_PROTEASE_HIS"/>
    <property type="match status" value="1"/>
</dbReference>
<keyword evidence="3 9" id="KW-0812">Transmembrane</keyword>
<evidence type="ECO:0000256" key="6">
    <source>
        <dbReference type="ARBA" id="ARBA00022989"/>
    </source>
</evidence>
<evidence type="ECO:0000256" key="4">
    <source>
        <dbReference type="ARBA" id="ARBA00022741"/>
    </source>
</evidence>
<keyword evidence="6 9" id="KW-1133">Transmembrane helix</keyword>
<keyword evidence="13" id="KW-1185">Reference proteome</keyword>
<evidence type="ECO:0000256" key="2">
    <source>
        <dbReference type="ARBA" id="ARBA00022448"/>
    </source>
</evidence>
<dbReference type="SUPFAM" id="SSF52540">
    <property type="entry name" value="P-loop containing nucleoside triphosphate hydrolases"/>
    <property type="match status" value="1"/>
</dbReference>
<dbReference type="InterPro" id="IPR011527">
    <property type="entry name" value="ABC1_TM_dom"/>
</dbReference>
<dbReference type="GO" id="GO:0016887">
    <property type="term" value="F:ATP hydrolysis activity"/>
    <property type="evidence" value="ECO:0007669"/>
    <property type="project" value="InterPro"/>
</dbReference>